<dbReference type="PROSITE" id="PS00356">
    <property type="entry name" value="HTH_LACI_1"/>
    <property type="match status" value="1"/>
</dbReference>
<evidence type="ECO:0000313" key="6">
    <source>
        <dbReference type="Proteomes" id="UP000307943"/>
    </source>
</evidence>
<feature type="domain" description="HTH lacI-type" evidence="4">
    <location>
        <begin position="3"/>
        <end position="57"/>
    </location>
</feature>
<evidence type="ECO:0000259" key="4">
    <source>
        <dbReference type="PROSITE" id="PS50932"/>
    </source>
</evidence>
<dbReference type="InterPro" id="IPR000843">
    <property type="entry name" value="HTH_LacI"/>
</dbReference>
<dbReference type="EMBL" id="VDCQ01000033">
    <property type="protein sequence ID" value="TNJ64117.1"/>
    <property type="molecule type" value="Genomic_DNA"/>
</dbReference>
<evidence type="ECO:0000256" key="3">
    <source>
        <dbReference type="ARBA" id="ARBA00023163"/>
    </source>
</evidence>
<accession>A0A5C4T6Y4</accession>
<dbReference type="OrthoDB" id="9796186at2"/>
<dbReference type="Gene3D" id="3.40.50.2300">
    <property type="match status" value="2"/>
</dbReference>
<keyword evidence="3" id="KW-0804">Transcription</keyword>
<keyword evidence="2" id="KW-0238">DNA-binding</keyword>
<organism evidence="5 6">
    <name type="scientific">Paenibacillus hemerocallicola</name>
    <dbReference type="NCBI Taxonomy" id="1172614"/>
    <lineage>
        <taxon>Bacteria</taxon>
        <taxon>Bacillati</taxon>
        <taxon>Bacillota</taxon>
        <taxon>Bacilli</taxon>
        <taxon>Bacillales</taxon>
        <taxon>Paenibacillaceae</taxon>
        <taxon>Paenibacillus</taxon>
    </lineage>
</organism>
<evidence type="ECO:0000256" key="1">
    <source>
        <dbReference type="ARBA" id="ARBA00023015"/>
    </source>
</evidence>
<dbReference type="PROSITE" id="PS50932">
    <property type="entry name" value="HTH_LACI_2"/>
    <property type="match status" value="1"/>
</dbReference>
<proteinExistence type="predicted"/>
<gene>
    <name evidence="5" type="ORF">FE784_21865</name>
</gene>
<protein>
    <submittedName>
        <fullName evidence="5">LacI family transcriptional regulator</fullName>
    </submittedName>
</protein>
<comment type="caution">
    <text evidence="5">The sequence shown here is derived from an EMBL/GenBank/DDBJ whole genome shotgun (WGS) entry which is preliminary data.</text>
</comment>
<dbReference type="SMART" id="SM00354">
    <property type="entry name" value="HTH_LACI"/>
    <property type="match status" value="1"/>
</dbReference>
<dbReference type="PRINTS" id="PR00036">
    <property type="entry name" value="HTHLACI"/>
</dbReference>
<dbReference type="SUPFAM" id="SSF47413">
    <property type="entry name" value="lambda repressor-like DNA-binding domains"/>
    <property type="match status" value="1"/>
</dbReference>
<dbReference type="InterPro" id="IPR028082">
    <property type="entry name" value="Peripla_BP_I"/>
</dbReference>
<keyword evidence="6" id="KW-1185">Reference proteome</keyword>
<dbReference type="RefSeq" id="WP_139604367.1">
    <property type="nucleotide sequence ID" value="NZ_VDCQ01000033.1"/>
</dbReference>
<sequence>MKTTIYDIAKAAGVSIATVSKVINGTGRISTETRERVNEIMQELDYQPSVVASALTGKSTFTIGLLIPDLANPLYAEIARSVEDRGRELGFNLVMCSTDNNPRREGDYITFLKQKRVDGIIISTGVSNEIGLKNLAKQKIPVALVTRDIPSLGADSVKIDDFLGGYQAASHLIGLGHRHIAVITEDLNLNSSKERVRGYRYALEEAGIDGDKQFCVESVSSVEEGKRHALEMLRSEDSPTAIFASNDLLAIGAVQAAKELRLTIPWDLSVIGFDNTLLAGIVDPPLTTVAQPIAQMGRQVMDLIIQEVRGQKQTKQRIVLMPELIVRQSTTFPRKV</sequence>
<dbReference type="Gene3D" id="1.10.260.40">
    <property type="entry name" value="lambda repressor-like DNA-binding domains"/>
    <property type="match status" value="1"/>
</dbReference>
<dbReference type="CDD" id="cd01392">
    <property type="entry name" value="HTH_LacI"/>
    <property type="match status" value="1"/>
</dbReference>
<dbReference type="SUPFAM" id="SSF53822">
    <property type="entry name" value="Periplasmic binding protein-like I"/>
    <property type="match status" value="1"/>
</dbReference>
<evidence type="ECO:0000313" key="5">
    <source>
        <dbReference type="EMBL" id="TNJ64117.1"/>
    </source>
</evidence>
<dbReference type="PANTHER" id="PTHR30146:SF147">
    <property type="entry name" value="HTH-TYPE TRANSCRIPTIONAL REGULATOR DEGA"/>
    <property type="match status" value="1"/>
</dbReference>
<dbReference type="Proteomes" id="UP000307943">
    <property type="component" value="Unassembled WGS sequence"/>
</dbReference>
<reference evidence="5 6" key="1">
    <citation type="submission" date="2019-05" db="EMBL/GenBank/DDBJ databases">
        <title>We sequenced the genome of Paenibacillus hemerocallicola KCTC 33185 for further insight into its adaptation and study the phylogeny of Paenibacillus.</title>
        <authorList>
            <person name="Narsing Rao M.P."/>
        </authorList>
    </citation>
    <scope>NUCLEOTIDE SEQUENCE [LARGE SCALE GENOMIC DNA]</scope>
    <source>
        <strain evidence="5 6">KCTC 33185</strain>
    </source>
</reference>
<dbReference type="Pfam" id="PF00356">
    <property type="entry name" value="LacI"/>
    <property type="match status" value="1"/>
</dbReference>
<dbReference type="InterPro" id="IPR010982">
    <property type="entry name" value="Lambda_DNA-bd_dom_sf"/>
</dbReference>
<dbReference type="CDD" id="cd06267">
    <property type="entry name" value="PBP1_LacI_sugar_binding-like"/>
    <property type="match status" value="1"/>
</dbReference>
<dbReference type="GO" id="GO:0003700">
    <property type="term" value="F:DNA-binding transcription factor activity"/>
    <property type="evidence" value="ECO:0007669"/>
    <property type="project" value="TreeGrafter"/>
</dbReference>
<dbReference type="GO" id="GO:0000976">
    <property type="term" value="F:transcription cis-regulatory region binding"/>
    <property type="evidence" value="ECO:0007669"/>
    <property type="project" value="TreeGrafter"/>
</dbReference>
<dbReference type="InterPro" id="IPR046335">
    <property type="entry name" value="LacI/GalR-like_sensor"/>
</dbReference>
<dbReference type="Pfam" id="PF13377">
    <property type="entry name" value="Peripla_BP_3"/>
    <property type="match status" value="1"/>
</dbReference>
<name>A0A5C4T6Y4_9BACL</name>
<evidence type="ECO:0000256" key="2">
    <source>
        <dbReference type="ARBA" id="ARBA00023125"/>
    </source>
</evidence>
<dbReference type="PANTHER" id="PTHR30146">
    <property type="entry name" value="LACI-RELATED TRANSCRIPTIONAL REPRESSOR"/>
    <property type="match status" value="1"/>
</dbReference>
<keyword evidence="1" id="KW-0805">Transcription regulation</keyword>
<dbReference type="AlphaFoldDB" id="A0A5C4T6Y4"/>